<dbReference type="GO" id="GO:0004222">
    <property type="term" value="F:metalloendopeptidase activity"/>
    <property type="evidence" value="ECO:0007669"/>
    <property type="project" value="InterPro"/>
</dbReference>
<protein>
    <recommendedName>
        <fullName evidence="4">Mitochondrial-processing peptidase subunit alpha</fullName>
    </recommendedName>
    <alternativeName>
        <fullName evidence="7">Alpha-MPP</fullName>
    </alternativeName>
    <alternativeName>
        <fullName evidence="8">Inactive zinc metalloprotease alpha</fullName>
    </alternativeName>
    <alternativeName>
        <fullName evidence="9">Matrix processing peptidase</fullName>
    </alternativeName>
</protein>
<accession>A0A9Q0APQ9</accession>
<evidence type="ECO:0000256" key="3">
    <source>
        <dbReference type="ARBA" id="ARBA00007261"/>
    </source>
</evidence>
<evidence type="ECO:0000259" key="13">
    <source>
        <dbReference type="Pfam" id="PF05193"/>
    </source>
</evidence>
<evidence type="ECO:0000256" key="9">
    <source>
        <dbReference type="ARBA" id="ARBA00083075"/>
    </source>
</evidence>
<dbReference type="InterPro" id="IPR011249">
    <property type="entry name" value="Metalloenz_LuxS/M16"/>
</dbReference>
<dbReference type="GO" id="GO:0005759">
    <property type="term" value="C:mitochondrial matrix"/>
    <property type="evidence" value="ECO:0007669"/>
    <property type="project" value="UniProtKB-SubCell"/>
</dbReference>
<sequence length="585" mass="63090">MFRASSSRLFTRGVASPTRRTASLAKRHVNRTPVRTLASVSVPTPQEPTDLDNITTLPNGVRVASEALPGSFSGVGVYIEGGSRFENAYLSGVSHIVDRLAFASTTKRSGEQIQETVESLGGNIQCVSSRESMMYQAATFNSAVPTATELLAETIRNPQISEEEVSQELATAEYEITEIWKKPELILPELVHMAAFKDNTLGNPLLCPAERIPEINKSVVEAYRKAFYRPERTVVAFAGVAHDEAVQLATQFFGDMEGSDQPALSRTGSETSIGSNVSASTDDSTASSASSASSTPSQQSPSILSKLPLFKNLSTSASSNAAVITDPAKLYPTQQEMTAPAHYTGGFVSLPSQPPSYNPLQPVFTHIHLAFEGLPIASDDIYALATLNTLLGGGGSFSAGGPGKGMYSRLYTNVLNQHAWVESCIAFNHSYTDSGLFGISAMCIPGRTQPMLDVMCQELRALTLSTGFAALGQVEVSRAKNQLRSSLLMNLESRMVELEDLGRQVQVHGRKVPVHEMCRKIESLTVEDLRRVAQQVTGGLVQNPGNGSGQPTVVLQEAQQPGSSAKSLSWEEIQDRIYRWGLGRR</sequence>
<comment type="similarity">
    <text evidence="3 10">Belongs to the peptidase M16 family.</text>
</comment>
<name>A0A9Q0APQ9_9PEZI</name>
<dbReference type="Proteomes" id="UP000829685">
    <property type="component" value="Unassembled WGS sequence"/>
</dbReference>
<evidence type="ECO:0000256" key="8">
    <source>
        <dbReference type="ARBA" id="ARBA00032315"/>
    </source>
</evidence>
<gene>
    <name evidence="14" type="ORF">JX265_007036</name>
</gene>
<dbReference type="Gene3D" id="3.30.830.10">
    <property type="entry name" value="Metalloenzyme, LuxS/M16 peptidase-like"/>
    <property type="match status" value="2"/>
</dbReference>
<dbReference type="Pfam" id="PF05193">
    <property type="entry name" value="Peptidase_M16_C"/>
    <property type="match status" value="2"/>
</dbReference>
<dbReference type="EMBL" id="JAFIMR010000017">
    <property type="protein sequence ID" value="KAI1868213.1"/>
    <property type="molecule type" value="Genomic_DNA"/>
</dbReference>
<feature type="domain" description="Peptidase M16 C-terminal" evidence="13">
    <location>
        <begin position="215"/>
        <end position="265"/>
    </location>
</feature>
<evidence type="ECO:0000259" key="12">
    <source>
        <dbReference type="Pfam" id="PF00675"/>
    </source>
</evidence>
<feature type="domain" description="Peptidase M16 N-terminal" evidence="12">
    <location>
        <begin position="62"/>
        <end position="208"/>
    </location>
</feature>
<keyword evidence="15" id="KW-1185">Reference proteome</keyword>
<dbReference type="InterPro" id="IPR011765">
    <property type="entry name" value="Pept_M16_N"/>
</dbReference>
<evidence type="ECO:0000256" key="7">
    <source>
        <dbReference type="ARBA" id="ARBA00030006"/>
    </source>
</evidence>
<keyword evidence="5" id="KW-0809">Transit peptide</keyword>
<dbReference type="SUPFAM" id="SSF63411">
    <property type="entry name" value="LuxS/MPP-like metallohydrolase"/>
    <property type="match status" value="2"/>
</dbReference>
<evidence type="ECO:0000313" key="15">
    <source>
        <dbReference type="Proteomes" id="UP000829685"/>
    </source>
</evidence>
<evidence type="ECO:0000256" key="6">
    <source>
        <dbReference type="ARBA" id="ARBA00023128"/>
    </source>
</evidence>
<feature type="compositionally biased region" description="Low complexity" evidence="11">
    <location>
        <begin position="278"/>
        <end position="301"/>
    </location>
</feature>
<evidence type="ECO:0000313" key="14">
    <source>
        <dbReference type="EMBL" id="KAI1868213.1"/>
    </source>
</evidence>
<dbReference type="FunFam" id="3.30.830.10:FF:000032">
    <property type="entry name" value="Mitochondrial processing peptidase, alpha subunit"/>
    <property type="match status" value="1"/>
</dbReference>
<dbReference type="InterPro" id="IPR001431">
    <property type="entry name" value="Pept_M16_Zn_BS"/>
</dbReference>
<evidence type="ECO:0000256" key="5">
    <source>
        <dbReference type="ARBA" id="ARBA00022946"/>
    </source>
</evidence>
<dbReference type="FunFam" id="3.30.830.10:FF:000023">
    <property type="entry name" value="Mitochondrial processing peptidase alpha subunit"/>
    <property type="match status" value="1"/>
</dbReference>
<dbReference type="GO" id="GO:0046872">
    <property type="term" value="F:metal ion binding"/>
    <property type="evidence" value="ECO:0007669"/>
    <property type="project" value="InterPro"/>
</dbReference>
<comment type="subcellular location">
    <subcellularLocation>
        <location evidence="2">Mitochondrion matrix</location>
    </subcellularLocation>
</comment>
<evidence type="ECO:0000256" key="11">
    <source>
        <dbReference type="SAM" id="MobiDB-lite"/>
    </source>
</evidence>
<proteinExistence type="inferred from homology"/>
<dbReference type="PROSITE" id="PS00143">
    <property type="entry name" value="INSULINASE"/>
    <property type="match status" value="1"/>
</dbReference>
<evidence type="ECO:0000256" key="4">
    <source>
        <dbReference type="ARBA" id="ARBA00016741"/>
    </source>
</evidence>
<organism evidence="14 15">
    <name type="scientific">Neoarthrinium moseri</name>
    <dbReference type="NCBI Taxonomy" id="1658444"/>
    <lineage>
        <taxon>Eukaryota</taxon>
        <taxon>Fungi</taxon>
        <taxon>Dikarya</taxon>
        <taxon>Ascomycota</taxon>
        <taxon>Pezizomycotina</taxon>
        <taxon>Sordariomycetes</taxon>
        <taxon>Xylariomycetidae</taxon>
        <taxon>Amphisphaeriales</taxon>
        <taxon>Apiosporaceae</taxon>
        <taxon>Neoarthrinium</taxon>
    </lineage>
</organism>
<comment type="function">
    <text evidence="1">Substrate recognition and binding subunit of the essential mitochondrial processing protease (MPP), which cleaves the mitochondrial sequence off newly imported precursors proteins.</text>
</comment>
<evidence type="ECO:0000256" key="1">
    <source>
        <dbReference type="ARBA" id="ARBA00002123"/>
    </source>
</evidence>
<evidence type="ECO:0000256" key="2">
    <source>
        <dbReference type="ARBA" id="ARBA00004305"/>
    </source>
</evidence>
<reference evidence="14" key="1">
    <citation type="submission" date="2021-03" db="EMBL/GenBank/DDBJ databases">
        <title>Revisited historic fungal species revealed as producer of novel bioactive compounds through whole genome sequencing and comparative genomics.</title>
        <authorList>
            <person name="Vignolle G.A."/>
            <person name="Hochenegger N."/>
            <person name="Mach R.L."/>
            <person name="Mach-Aigner A.R."/>
            <person name="Javad Rahimi M."/>
            <person name="Salim K.A."/>
            <person name="Chan C.M."/>
            <person name="Lim L.B.L."/>
            <person name="Cai F."/>
            <person name="Druzhinina I.S."/>
            <person name="U'Ren J.M."/>
            <person name="Derntl C."/>
        </authorList>
    </citation>
    <scope>NUCLEOTIDE SEQUENCE</scope>
    <source>
        <strain evidence="14">TUCIM 5799</strain>
    </source>
</reference>
<feature type="domain" description="Peptidase M16 C-terminal" evidence="13">
    <location>
        <begin position="350"/>
        <end position="483"/>
    </location>
</feature>
<dbReference type="GO" id="GO:0006627">
    <property type="term" value="P:protein processing involved in protein targeting to mitochondrion"/>
    <property type="evidence" value="ECO:0007669"/>
    <property type="project" value="TreeGrafter"/>
</dbReference>
<feature type="compositionally biased region" description="Polar residues" evidence="11">
    <location>
        <begin position="262"/>
        <end position="277"/>
    </location>
</feature>
<dbReference type="InterPro" id="IPR050361">
    <property type="entry name" value="MPP/UQCRC_Complex"/>
</dbReference>
<dbReference type="PANTHER" id="PTHR11851:SF49">
    <property type="entry name" value="MITOCHONDRIAL-PROCESSING PEPTIDASE SUBUNIT ALPHA"/>
    <property type="match status" value="1"/>
</dbReference>
<evidence type="ECO:0000256" key="10">
    <source>
        <dbReference type="RuleBase" id="RU004447"/>
    </source>
</evidence>
<dbReference type="AlphaFoldDB" id="A0A9Q0APQ9"/>
<dbReference type="InterPro" id="IPR007863">
    <property type="entry name" value="Peptidase_M16_C"/>
</dbReference>
<comment type="caution">
    <text evidence="14">The sequence shown here is derived from an EMBL/GenBank/DDBJ whole genome shotgun (WGS) entry which is preliminary data.</text>
</comment>
<dbReference type="Pfam" id="PF00675">
    <property type="entry name" value="Peptidase_M16"/>
    <property type="match status" value="1"/>
</dbReference>
<keyword evidence="6" id="KW-0496">Mitochondrion</keyword>
<feature type="region of interest" description="Disordered" evidence="11">
    <location>
        <begin position="257"/>
        <end position="301"/>
    </location>
</feature>
<dbReference type="PANTHER" id="PTHR11851">
    <property type="entry name" value="METALLOPROTEASE"/>
    <property type="match status" value="1"/>
</dbReference>